<accession>A0ABU8JAL6</accession>
<organism evidence="2 3">
    <name type="scientific">Fulvimonas yonginensis</name>
    <dbReference type="NCBI Taxonomy" id="1495200"/>
    <lineage>
        <taxon>Bacteria</taxon>
        <taxon>Pseudomonadati</taxon>
        <taxon>Pseudomonadota</taxon>
        <taxon>Gammaproteobacteria</taxon>
        <taxon>Lysobacterales</taxon>
        <taxon>Rhodanobacteraceae</taxon>
        <taxon>Fulvimonas</taxon>
    </lineage>
</organism>
<dbReference type="RefSeq" id="WP_336806847.1">
    <property type="nucleotide sequence ID" value="NZ_JBBBNY010000002.1"/>
</dbReference>
<reference evidence="2 3" key="1">
    <citation type="journal article" date="2014" name="Int. J. Syst. Evol. Microbiol.">
        <title>Fulvimonas yonginensis sp. nov., isolated from greenhouse soil, and emended description of the genus Fulvimonas.</title>
        <authorList>
            <person name="Ahn J.H."/>
            <person name="Kim S.J."/>
            <person name="Weon H.Y."/>
            <person name="Hong S.B."/>
            <person name="Seok S.J."/>
            <person name="Kwon S.W."/>
        </authorList>
    </citation>
    <scope>NUCLEOTIDE SEQUENCE [LARGE SCALE GENOMIC DNA]</scope>
    <source>
        <strain evidence="2 3">KACC 16952</strain>
    </source>
</reference>
<comment type="caution">
    <text evidence="2">The sequence shown here is derived from an EMBL/GenBank/DDBJ whole genome shotgun (WGS) entry which is preliminary data.</text>
</comment>
<name>A0ABU8JAL6_9GAMM</name>
<keyword evidence="3" id="KW-1185">Reference proteome</keyword>
<evidence type="ECO:0000313" key="2">
    <source>
        <dbReference type="EMBL" id="MEI7036243.1"/>
    </source>
</evidence>
<keyword evidence="1" id="KW-0732">Signal</keyword>
<dbReference type="EMBL" id="JBBBNY010000002">
    <property type="protein sequence ID" value="MEI7036243.1"/>
    <property type="molecule type" value="Genomic_DNA"/>
</dbReference>
<feature type="signal peptide" evidence="1">
    <location>
        <begin position="1"/>
        <end position="25"/>
    </location>
</feature>
<gene>
    <name evidence="2" type="ORF">WAT24_05660</name>
</gene>
<feature type="chain" id="PRO_5045923092" description="HAF family extracellular repeat protein" evidence="1">
    <location>
        <begin position="26"/>
        <end position="390"/>
    </location>
</feature>
<evidence type="ECO:0000256" key="1">
    <source>
        <dbReference type="SAM" id="SignalP"/>
    </source>
</evidence>
<proteinExistence type="predicted"/>
<dbReference type="NCBIfam" id="TIGR02913">
    <property type="entry name" value="HAF_rpt"/>
    <property type="match status" value="2"/>
</dbReference>
<evidence type="ECO:0000313" key="3">
    <source>
        <dbReference type="Proteomes" id="UP001381174"/>
    </source>
</evidence>
<evidence type="ECO:0008006" key="4">
    <source>
        <dbReference type="Google" id="ProtNLM"/>
    </source>
</evidence>
<dbReference type="InterPro" id="IPR014262">
    <property type="entry name" value="HAF_rpt"/>
</dbReference>
<protein>
    <recommendedName>
        <fullName evidence="4">HAF family extracellular repeat protein</fullName>
    </recommendedName>
</protein>
<sequence>MRPVSRVLLAAACAAVLVLPLSAAASGRYQVRNLGSLGGTSSVGAGINNFGLVTGSSNPPGDQVTHATAWLFGSIFDLGTLGGPNSAVVFPVKNNYGLIAGVAETDRLDPNGESWSCSAFFPSVTGHTCLGVVWEWGHKRVLPTLGGNNGFAAGINDRGQVVGWAETARHDPTCDPRSGQMLQFLPTVWGPDKDQVRALPLLDGDSSGAAVAINNRGQVVGISGDCDQAVGRFTARHAVLWDKGGIVVLGDLGGVAWNTPVAINQHGDVVGFANVPGGATPGSVHEHAFLWTRRDGMRDLGTLPGDTHSQALGINDRGQVVGLSYGGTAGLRAFLWENGVMKDLNTLVAPGYADHLLFANDVDDGGRITGQAVNAEGSVAFAFLAVPDGM</sequence>
<dbReference type="Proteomes" id="UP001381174">
    <property type="component" value="Unassembled WGS sequence"/>
</dbReference>